<name>A0A916XT08_9HYPH</name>
<sequence>MKVRTVKPILVLAGAAAALAIAVALMAPTLSNAEENDAKTLKPVSAFDSITDETARSVAIFEETGKVLQHPRCLNCHPKGDSPLQGMEMKVHVPPVSRGESNFGMPGMTCNTCHGPANVDVPAQAETIKSIPGNPNWHVAPIEMAWVGKSLAEICVQIKDENRNGGKTLAELVEHMAKDDLVGWGWNPGEGREPAPGTQAEFGALYEAWAATGAHCPAS</sequence>
<gene>
    <name evidence="2" type="ORF">GCM10011335_06990</name>
</gene>
<evidence type="ECO:0000313" key="3">
    <source>
        <dbReference type="Proteomes" id="UP000613160"/>
    </source>
</evidence>
<keyword evidence="3" id="KW-1185">Reference proteome</keyword>
<dbReference type="AlphaFoldDB" id="A0A916XT08"/>
<dbReference type="Proteomes" id="UP000613160">
    <property type="component" value="Unassembled WGS sequence"/>
</dbReference>
<protein>
    <recommendedName>
        <fullName evidence="4">Isoquinoline 1-oxidoreductase subunit</fullName>
    </recommendedName>
</protein>
<feature type="signal peptide" evidence="1">
    <location>
        <begin position="1"/>
        <end position="33"/>
    </location>
</feature>
<proteinExistence type="predicted"/>
<dbReference type="EMBL" id="BMJJ01000001">
    <property type="protein sequence ID" value="GGD06605.1"/>
    <property type="molecule type" value="Genomic_DNA"/>
</dbReference>
<dbReference type="SUPFAM" id="SSF48695">
    <property type="entry name" value="Multiheme cytochromes"/>
    <property type="match status" value="1"/>
</dbReference>
<reference evidence="2" key="2">
    <citation type="submission" date="2020-09" db="EMBL/GenBank/DDBJ databases">
        <authorList>
            <person name="Sun Q."/>
            <person name="Zhou Y."/>
        </authorList>
    </citation>
    <scope>NUCLEOTIDE SEQUENCE</scope>
    <source>
        <strain evidence="2">CGMCC 1.15493</strain>
    </source>
</reference>
<dbReference type="Gene3D" id="1.10.1130.10">
    <property type="entry name" value="Flavocytochrome C3, Chain A"/>
    <property type="match status" value="1"/>
</dbReference>
<evidence type="ECO:0000256" key="1">
    <source>
        <dbReference type="SAM" id="SignalP"/>
    </source>
</evidence>
<evidence type="ECO:0000313" key="2">
    <source>
        <dbReference type="EMBL" id="GGD06605.1"/>
    </source>
</evidence>
<accession>A0A916XT08</accession>
<evidence type="ECO:0008006" key="4">
    <source>
        <dbReference type="Google" id="ProtNLM"/>
    </source>
</evidence>
<comment type="caution">
    <text evidence="2">The sequence shown here is derived from an EMBL/GenBank/DDBJ whole genome shotgun (WGS) entry which is preliminary data.</text>
</comment>
<feature type="chain" id="PRO_5037596698" description="Isoquinoline 1-oxidoreductase subunit" evidence="1">
    <location>
        <begin position="34"/>
        <end position="219"/>
    </location>
</feature>
<dbReference type="InterPro" id="IPR036280">
    <property type="entry name" value="Multihaem_cyt_sf"/>
</dbReference>
<organism evidence="2 3">
    <name type="scientific">Aureimonas glaciei</name>
    <dbReference type="NCBI Taxonomy" id="1776957"/>
    <lineage>
        <taxon>Bacteria</taxon>
        <taxon>Pseudomonadati</taxon>
        <taxon>Pseudomonadota</taxon>
        <taxon>Alphaproteobacteria</taxon>
        <taxon>Hyphomicrobiales</taxon>
        <taxon>Aurantimonadaceae</taxon>
        <taxon>Aureimonas</taxon>
    </lineage>
</organism>
<keyword evidence="1" id="KW-0732">Signal</keyword>
<reference evidence="2" key="1">
    <citation type="journal article" date="2014" name="Int. J. Syst. Evol. Microbiol.">
        <title>Complete genome sequence of Corynebacterium casei LMG S-19264T (=DSM 44701T), isolated from a smear-ripened cheese.</title>
        <authorList>
            <consortium name="US DOE Joint Genome Institute (JGI-PGF)"/>
            <person name="Walter F."/>
            <person name="Albersmeier A."/>
            <person name="Kalinowski J."/>
            <person name="Ruckert C."/>
        </authorList>
    </citation>
    <scope>NUCLEOTIDE SEQUENCE</scope>
    <source>
        <strain evidence="2">CGMCC 1.15493</strain>
    </source>
</reference>